<keyword evidence="2" id="KW-0677">Repeat</keyword>
<evidence type="ECO:0000256" key="2">
    <source>
        <dbReference type="ARBA" id="ARBA00022737"/>
    </source>
</evidence>
<dbReference type="AlphaFoldDB" id="A0A2A7D1Q2"/>
<dbReference type="InterPro" id="IPR001736">
    <property type="entry name" value="PLipase_D/transphosphatidylase"/>
</dbReference>
<feature type="domain" description="PLD phosphodiesterase" evidence="5">
    <location>
        <begin position="190"/>
        <end position="220"/>
    </location>
</feature>
<dbReference type="GO" id="GO:0004630">
    <property type="term" value="F:phospholipase D activity"/>
    <property type="evidence" value="ECO:0007669"/>
    <property type="project" value="UniProtKB-EC"/>
</dbReference>
<dbReference type="GO" id="GO:0009395">
    <property type="term" value="P:phospholipid catabolic process"/>
    <property type="evidence" value="ECO:0007669"/>
    <property type="project" value="TreeGrafter"/>
</dbReference>
<evidence type="ECO:0000313" key="7">
    <source>
        <dbReference type="Proteomes" id="UP000220192"/>
    </source>
</evidence>
<keyword evidence="4" id="KW-0443">Lipid metabolism</keyword>
<dbReference type="InterPro" id="IPR025202">
    <property type="entry name" value="PLD-like_dom"/>
</dbReference>
<evidence type="ECO:0000256" key="3">
    <source>
        <dbReference type="ARBA" id="ARBA00022801"/>
    </source>
</evidence>
<comment type="caution">
    <text evidence="6">The sequence shown here is derived from an EMBL/GenBank/DDBJ whole genome shotgun (WGS) entry which is preliminary data.</text>
</comment>
<gene>
    <name evidence="6" type="ORF">CON16_27315</name>
</gene>
<keyword evidence="3" id="KW-0378">Hydrolase</keyword>
<dbReference type="PANTHER" id="PTHR18896">
    <property type="entry name" value="PHOSPHOLIPASE D"/>
    <property type="match status" value="1"/>
</dbReference>
<dbReference type="InterPro" id="IPR015679">
    <property type="entry name" value="PLipase_D_fam"/>
</dbReference>
<proteinExistence type="predicted"/>
<dbReference type="PANTHER" id="PTHR18896:SF76">
    <property type="entry name" value="PHOSPHOLIPASE"/>
    <property type="match status" value="1"/>
</dbReference>
<evidence type="ECO:0000313" key="6">
    <source>
        <dbReference type="EMBL" id="PDZ13926.1"/>
    </source>
</evidence>
<accession>A0A2A7D1Q2</accession>
<dbReference type="PROSITE" id="PS50035">
    <property type="entry name" value="PLD"/>
    <property type="match status" value="2"/>
</dbReference>
<evidence type="ECO:0000256" key="4">
    <source>
        <dbReference type="ARBA" id="ARBA00023098"/>
    </source>
</evidence>
<evidence type="ECO:0000259" key="5">
    <source>
        <dbReference type="PROSITE" id="PS50035"/>
    </source>
</evidence>
<dbReference type="SUPFAM" id="SSF56024">
    <property type="entry name" value="Phospholipase D/nuclease"/>
    <property type="match status" value="2"/>
</dbReference>
<protein>
    <recommendedName>
        <fullName evidence="5">PLD phosphodiesterase domain-containing protein</fullName>
    </recommendedName>
</protein>
<organism evidence="6 7">
    <name type="scientific">Bacillus anthracis</name>
    <name type="common">anthrax bacterium</name>
    <dbReference type="NCBI Taxonomy" id="1392"/>
    <lineage>
        <taxon>Bacteria</taxon>
        <taxon>Bacillati</taxon>
        <taxon>Bacillota</taxon>
        <taxon>Bacilli</taxon>
        <taxon>Bacillales</taxon>
        <taxon>Bacillaceae</taxon>
        <taxon>Bacillus</taxon>
        <taxon>Bacillus cereus group</taxon>
    </lineage>
</organism>
<name>A0A2A7D1Q2_BACAN</name>
<evidence type="ECO:0000256" key="1">
    <source>
        <dbReference type="ARBA" id="ARBA00000798"/>
    </source>
</evidence>
<feature type="domain" description="PLD phosphodiesterase" evidence="5">
    <location>
        <begin position="405"/>
        <end position="432"/>
    </location>
</feature>
<dbReference type="Pfam" id="PF13091">
    <property type="entry name" value="PLDc_2"/>
    <property type="match status" value="1"/>
</dbReference>
<dbReference type="Gene3D" id="3.30.870.10">
    <property type="entry name" value="Endonuclease Chain A"/>
    <property type="match status" value="2"/>
</dbReference>
<reference evidence="6 7" key="1">
    <citation type="submission" date="2017-09" db="EMBL/GenBank/DDBJ databases">
        <title>Large-scale bioinformatics analysis of Bacillus genomes uncovers conserved roles of natural products in bacterial physiology.</title>
        <authorList>
            <consortium name="Agbiome Team Llc"/>
            <person name="Bleich R.M."/>
            <person name="Grubbs K.J."/>
            <person name="Santa Maria K.C."/>
            <person name="Allen S.E."/>
            <person name="Farag S."/>
            <person name="Shank E.A."/>
            <person name="Bowers A."/>
        </authorList>
    </citation>
    <scope>NUCLEOTIDE SEQUENCE [LARGE SCALE GENOMIC DNA]</scope>
    <source>
        <strain evidence="6 7">AFS095574</strain>
    </source>
</reference>
<comment type="catalytic activity">
    <reaction evidence="1">
        <text>a 1,2-diacyl-sn-glycero-3-phosphocholine + H2O = a 1,2-diacyl-sn-glycero-3-phosphate + choline + H(+)</text>
        <dbReference type="Rhea" id="RHEA:14445"/>
        <dbReference type="ChEBI" id="CHEBI:15354"/>
        <dbReference type="ChEBI" id="CHEBI:15377"/>
        <dbReference type="ChEBI" id="CHEBI:15378"/>
        <dbReference type="ChEBI" id="CHEBI:57643"/>
        <dbReference type="ChEBI" id="CHEBI:58608"/>
        <dbReference type="EC" id="3.1.4.4"/>
    </reaction>
</comment>
<dbReference type="EMBL" id="NVLX01000034">
    <property type="protein sequence ID" value="PDZ13926.1"/>
    <property type="molecule type" value="Genomic_DNA"/>
</dbReference>
<sequence length="521" mass="58597">MICNIVLYLTNLYLINIKDSEMMADEDIYFAVFDAITGEAKPGNDAHFYTDNRKLYSAMLDDLRISDGKDDFVYMANWWCDIDIPLGDPFANPRPPLLRDVLTQISRNKREPNINISQYSIPLIPGAQICAMLWRHKNQKNWHGLPSAILSLPASIFGDPLLAEINTIAFKHINSLDSDSCAILDGDHLLLGSHHQKFLIIKNKTGLVAYIGSADFNADRIYPKGSNQAKNPPTTNGAPLEDIAIRITGPVAGDVLKTFVSRWNLHSKGKSHPLRGDGYSPPLVSVGNLKAQVTHTYGANYPYKNQAVHSASFAIQNVIDSAQRYIYFEDQYLIGTDALYKSIQRKLNTSIKVDIIAVMAPLDVADDLPLLKERRSEFWYPLVEAFPTRIKLFEMTNIQGSTSGDGSYLHSKLVIADDIIVSVGSVNCSNRSWYHDSEILLSVSGEMKENKAPRSFATQVRLERWSRHLGLTKRELLKVNESIAKWSPLPISALVRRWTPQKIVLSPKEKYAFEHWVDPKA</sequence>
<dbReference type="Proteomes" id="UP000220192">
    <property type="component" value="Unassembled WGS sequence"/>
</dbReference>
<dbReference type="SMART" id="SM00155">
    <property type="entry name" value="PLDc"/>
    <property type="match status" value="2"/>
</dbReference>